<dbReference type="EMBL" id="JAVHJS010000009">
    <property type="protein sequence ID" value="KAK2848244.1"/>
    <property type="molecule type" value="Genomic_DNA"/>
</dbReference>
<name>A0AA88MZ87_TACVA</name>
<proteinExistence type="predicted"/>
<accession>A0AA88MZ87</accession>
<keyword evidence="2" id="KW-1185">Reference proteome</keyword>
<dbReference type="PANTHER" id="PTHR31025">
    <property type="entry name" value="SI:CH211-196P9.1-RELATED"/>
    <property type="match status" value="1"/>
</dbReference>
<organism evidence="1 2">
    <name type="scientific">Tachysurus vachellii</name>
    <name type="common">Darkbarbel catfish</name>
    <name type="synonym">Pelteobagrus vachellii</name>
    <dbReference type="NCBI Taxonomy" id="175792"/>
    <lineage>
        <taxon>Eukaryota</taxon>
        <taxon>Metazoa</taxon>
        <taxon>Chordata</taxon>
        <taxon>Craniata</taxon>
        <taxon>Vertebrata</taxon>
        <taxon>Euteleostomi</taxon>
        <taxon>Actinopterygii</taxon>
        <taxon>Neopterygii</taxon>
        <taxon>Teleostei</taxon>
        <taxon>Ostariophysi</taxon>
        <taxon>Siluriformes</taxon>
        <taxon>Bagridae</taxon>
        <taxon>Tachysurus</taxon>
    </lineage>
</organism>
<protein>
    <submittedName>
        <fullName evidence="1">Uncharacterized protein</fullName>
    </submittedName>
</protein>
<dbReference type="AlphaFoldDB" id="A0AA88MZ87"/>
<evidence type="ECO:0000313" key="2">
    <source>
        <dbReference type="Proteomes" id="UP001187315"/>
    </source>
</evidence>
<reference evidence="1" key="1">
    <citation type="submission" date="2023-08" db="EMBL/GenBank/DDBJ databases">
        <title>Pelteobagrus vachellii genome.</title>
        <authorList>
            <person name="Liu H."/>
        </authorList>
    </citation>
    <scope>NUCLEOTIDE SEQUENCE</scope>
    <source>
        <strain evidence="1">PRFRI_2022a</strain>
        <tissue evidence="1">Muscle</tissue>
    </source>
</reference>
<evidence type="ECO:0000313" key="1">
    <source>
        <dbReference type="EMBL" id="KAK2848244.1"/>
    </source>
</evidence>
<dbReference type="PANTHER" id="PTHR31025:SF27">
    <property type="entry name" value="SI:CH211-193K19.2-RELATED"/>
    <property type="match status" value="1"/>
</dbReference>
<sequence>MAVTATVKHRIILGENDSQRVILKDGLPESVSELIQHIKRQREVEGDFRLQFMDADFNNEFTNLTSMSDIKDKSTIKVIFNTVASHHPALSGDSAPQPYSAVASAHSSDVSVSLLSSTSFDTDILSSPESISRFSAWPLGFKVPRFTYDAEVQLEMANAAFKENLTLLSPDTKLQSSILDGLIETIILYKVYLSDAEFKDPGSATGYDGWKTSLKYKLAEVNYSPAYPSGETKEIQELLRVALLSEKMFAHRRQEVVRDAPMIADFKTRWPAVFSVRELDVHSATLIKACSKKGGPMTQNNSIDIGRECILKGLCVYLNEDPEKLVKEDMADDVSRHTAMEETLFGIYVIRHEGGELSDPPEDVGVILEGVTVLCELGNYYKLAILFTLVYSLNLCYLPEHKYTFEALQKIILELNGAVHSEMKHCPSRTMVLCYIKQNRDKFKFIYLYSAFYNRHCLKAASQNIIIEQKVNIRNNIKN</sequence>
<dbReference type="Proteomes" id="UP001187315">
    <property type="component" value="Unassembled WGS sequence"/>
</dbReference>
<comment type="caution">
    <text evidence="1">The sequence shown here is derived from an EMBL/GenBank/DDBJ whole genome shotgun (WGS) entry which is preliminary data.</text>
</comment>
<gene>
    <name evidence="1" type="ORF">Q7C36_009926</name>
</gene>